<dbReference type="RefSeq" id="XP_028534455.1">
    <property type="nucleotide sequence ID" value="XM_028678136.1"/>
</dbReference>
<feature type="compositionally biased region" description="Basic residues" evidence="1">
    <location>
        <begin position="1"/>
        <end position="24"/>
    </location>
</feature>
<sequence length="120" mass="14322">MTIKNSKIKKKKLHINGTSKKKKEKNISGKDDLSDNPFMQKEEIKPFNLNIENETSEEKVQTDEFSKLLKRRIKQINKIKEKDKKKFESKLMYEDDIEKSGKSWYEEKLVNDVPRKLTIF</sequence>
<keyword evidence="3" id="KW-1185">Reference proteome</keyword>
<reference evidence="2 3" key="1">
    <citation type="submission" date="2015-04" db="EMBL/GenBank/DDBJ databases">
        <authorList>
            <consortium name="Pathogen Informatics"/>
        </authorList>
    </citation>
    <scope>NUCLEOTIDE SEQUENCE [LARGE SCALE GENOMIC DNA]</scope>
    <source>
        <strain evidence="2 3">SGS1</strain>
    </source>
</reference>
<evidence type="ECO:0000256" key="1">
    <source>
        <dbReference type="SAM" id="MobiDB-lite"/>
    </source>
</evidence>
<dbReference type="Proteomes" id="UP000220158">
    <property type="component" value="Chromosome 12"/>
</dbReference>
<evidence type="ECO:0000313" key="2">
    <source>
        <dbReference type="EMBL" id="CRH01455.1"/>
    </source>
</evidence>
<dbReference type="AlphaFoldDB" id="A0A1J1H9H5"/>
<gene>
    <name evidence="2" type="ORF">PRELSG_1233900</name>
</gene>
<accession>A0A1J1H9H5</accession>
<dbReference type="VEuPathDB" id="PlasmoDB:PRELSG_1233900"/>
<organism evidence="2 3">
    <name type="scientific">Plasmodium relictum</name>
    <dbReference type="NCBI Taxonomy" id="85471"/>
    <lineage>
        <taxon>Eukaryota</taxon>
        <taxon>Sar</taxon>
        <taxon>Alveolata</taxon>
        <taxon>Apicomplexa</taxon>
        <taxon>Aconoidasida</taxon>
        <taxon>Haemosporida</taxon>
        <taxon>Plasmodiidae</taxon>
        <taxon>Plasmodium</taxon>
        <taxon>Plasmodium (Haemamoeba)</taxon>
    </lineage>
</organism>
<feature type="region of interest" description="Disordered" evidence="1">
    <location>
        <begin position="1"/>
        <end position="39"/>
    </location>
</feature>
<dbReference type="GeneID" id="39737583"/>
<proteinExistence type="predicted"/>
<dbReference type="OMA" id="PRKLTTC"/>
<dbReference type="EMBL" id="LN835307">
    <property type="protein sequence ID" value="CRH01455.1"/>
    <property type="molecule type" value="Genomic_DNA"/>
</dbReference>
<dbReference type="OrthoDB" id="392654at2759"/>
<dbReference type="KEGG" id="prel:PRELSG_1233900"/>
<name>A0A1J1H9H5_PLARL</name>
<protein>
    <submittedName>
        <fullName evidence="2">Uncharacterized protein</fullName>
    </submittedName>
</protein>
<evidence type="ECO:0000313" key="3">
    <source>
        <dbReference type="Proteomes" id="UP000220158"/>
    </source>
</evidence>